<evidence type="ECO:0000256" key="4">
    <source>
        <dbReference type="ARBA" id="ARBA00022692"/>
    </source>
</evidence>
<evidence type="ECO:0000313" key="9">
    <source>
        <dbReference type="Proteomes" id="UP000198364"/>
    </source>
</evidence>
<keyword evidence="6 7" id="KW-0472">Membrane</keyword>
<dbReference type="InterPro" id="IPR032808">
    <property type="entry name" value="DoxX"/>
</dbReference>
<dbReference type="PANTHER" id="PTHR33452">
    <property type="entry name" value="OXIDOREDUCTASE CATD-RELATED"/>
    <property type="match status" value="1"/>
</dbReference>
<gene>
    <name evidence="8" type="ORF">B9L21_14855</name>
</gene>
<comment type="caution">
    <text evidence="8">The sequence shown here is derived from an EMBL/GenBank/DDBJ whole genome shotgun (WGS) entry which is preliminary data.</text>
</comment>
<dbReference type="Proteomes" id="UP000198364">
    <property type="component" value="Unassembled WGS sequence"/>
</dbReference>
<feature type="transmembrane region" description="Helical" evidence="7">
    <location>
        <begin position="106"/>
        <end position="124"/>
    </location>
</feature>
<evidence type="ECO:0000256" key="6">
    <source>
        <dbReference type="ARBA" id="ARBA00023136"/>
    </source>
</evidence>
<evidence type="ECO:0000313" key="8">
    <source>
        <dbReference type="EMBL" id="OXB85614.1"/>
    </source>
</evidence>
<keyword evidence="5 7" id="KW-1133">Transmembrane helix</keyword>
<organism evidence="8 9">
    <name type="scientific">Geobacillus uzenensis</name>
    <dbReference type="NCBI Taxonomy" id="129339"/>
    <lineage>
        <taxon>Bacteria</taxon>
        <taxon>Bacillati</taxon>
        <taxon>Bacillota</taxon>
        <taxon>Bacilli</taxon>
        <taxon>Bacillales</taxon>
        <taxon>Anoxybacillaceae</taxon>
        <taxon>Geobacillus</taxon>
    </lineage>
</organism>
<evidence type="ECO:0000256" key="1">
    <source>
        <dbReference type="ARBA" id="ARBA00004651"/>
    </source>
</evidence>
<comment type="similarity">
    <text evidence="2">Belongs to the DoxX family.</text>
</comment>
<dbReference type="EMBL" id="NEWL01000009">
    <property type="protein sequence ID" value="OXB85614.1"/>
    <property type="molecule type" value="Genomic_DNA"/>
</dbReference>
<evidence type="ECO:0008006" key="10">
    <source>
        <dbReference type="Google" id="ProtNLM"/>
    </source>
</evidence>
<name>A0ABX4DEJ3_9BACL</name>
<reference evidence="8 9" key="1">
    <citation type="submission" date="2017-05" db="EMBL/GenBank/DDBJ databases">
        <title>The genome sequence of Geobacillus uzenensis BGSC 92A1.</title>
        <authorList>
            <person name="Ramaloko W.T."/>
            <person name="Koen N."/>
            <person name="Polliack S."/>
            <person name="Aliyu H."/>
            <person name="Lebre P."/>
            <person name="Mohr T."/>
            <person name="Oswald F."/>
            <person name="Zwick M."/>
            <person name="Neumann A."/>
            <person name="Syldatk C."/>
            <person name="Cowan D."/>
            <person name="De Maayer P."/>
        </authorList>
    </citation>
    <scope>NUCLEOTIDE SEQUENCE [LARGE SCALE GENOMIC DNA]</scope>
    <source>
        <strain evidence="8 9">BGSC 92A1</strain>
    </source>
</reference>
<proteinExistence type="inferred from homology"/>
<feature type="transmembrane region" description="Helical" evidence="7">
    <location>
        <begin position="72"/>
        <end position="94"/>
    </location>
</feature>
<comment type="subcellular location">
    <subcellularLocation>
        <location evidence="1">Cell membrane</location>
        <topology evidence="1">Multi-pass membrane protein</topology>
    </subcellularLocation>
</comment>
<evidence type="ECO:0000256" key="7">
    <source>
        <dbReference type="SAM" id="Phobius"/>
    </source>
</evidence>
<evidence type="ECO:0000256" key="3">
    <source>
        <dbReference type="ARBA" id="ARBA00022475"/>
    </source>
</evidence>
<accession>A0ABX4DEJ3</accession>
<feature type="transmembrane region" description="Helical" evidence="7">
    <location>
        <begin position="7"/>
        <end position="26"/>
    </location>
</feature>
<keyword evidence="3" id="KW-1003">Cell membrane</keyword>
<evidence type="ECO:0000256" key="2">
    <source>
        <dbReference type="ARBA" id="ARBA00006679"/>
    </source>
</evidence>
<dbReference type="Pfam" id="PF07681">
    <property type="entry name" value="DoxX"/>
    <property type="match status" value="1"/>
</dbReference>
<sequence length="194" mass="20755">MVQKYEWALLILRMVLGLTFLIHGIAKFQMGLGNVAGWFESIGVVGVLGYIVAFIELTGGAALILGLGTRMISALLAFVMLGAIFTVKLPAGFMGNGQTAGYELDVALLSIAIALCLSGSRLFALDNKWFGSPKNESDEMLLSFQREAHVAGKIKIIPHVCFFCPTAVFSPSCCLAPFLINPIFADAVLQVLPA</sequence>
<keyword evidence="9" id="KW-1185">Reference proteome</keyword>
<protein>
    <recommendedName>
        <fullName evidence="10">DoxX family protein</fullName>
    </recommendedName>
</protein>
<keyword evidence="4 7" id="KW-0812">Transmembrane</keyword>
<feature type="transmembrane region" description="Helical" evidence="7">
    <location>
        <begin position="38"/>
        <end position="65"/>
    </location>
</feature>
<evidence type="ECO:0000256" key="5">
    <source>
        <dbReference type="ARBA" id="ARBA00022989"/>
    </source>
</evidence>
<dbReference type="InterPro" id="IPR051907">
    <property type="entry name" value="DoxX-like_oxidoreductase"/>
</dbReference>
<dbReference type="PANTHER" id="PTHR33452:SF1">
    <property type="entry name" value="INNER MEMBRANE PROTEIN YPHA-RELATED"/>
    <property type="match status" value="1"/>
</dbReference>